<sequence length="86" mass="8920">VLAFGSLGDYGGAVEDGRASGCHLMVQCDPYAEGCEDCEPAALRALAPGGLLARLGDDGDGVRPCVSTLRRELSIVHPVYSGLWVS</sequence>
<evidence type="ECO:0000313" key="1">
    <source>
        <dbReference type="EMBL" id="CAK0874139.1"/>
    </source>
</evidence>
<dbReference type="EMBL" id="CAUYUJ010017361">
    <property type="protein sequence ID" value="CAK0874139.1"/>
    <property type="molecule type" value="Genomic_DNA"/>
</dbReference>
<protein>
    <submittedName>
        <fullName evidence="1">Uncharacterized protein</fullName>
    </submittedName>
</protein>
<keyword evidence="2" id="KW-1185">Reference proteome</keyword>
<organism evidence="1 2">
    <name type="scientific">Prorocentrum cordatum</name>
    <dbReference type="NCBI Taxonomy" id="2364126"/>
    <lineage>
        <taxon>Eukaryota</taxon>
        <taxon>Sar</taxon>
        <taxon>Alveolata</taxon>
        <taxon>Dinophyceae</taxon>
        <taxon>Prorocentrales</taxon>
        <taxon>Prorocentraceae</taxon>
        <taxon>Prorocentrum</taxon>
    </lineage>
</organism>
<accession>A0ABN9VPF8</accession>
<evidence type="ECO:0000313" key="2">
    <source>
        <dbReference type="Proteomes" id="UP001189429"/>
    </source>
</evidence>
<proteinExistence type="predicted"/>
<reference evidence="1" key="1">
    <citation type="submission" date="2023-10" db="EMBL/GenBank/DDBJ databases">
        <authorList>
            <person name="Chen Y."/>
            <person name="Shah S."/>
            <person name="Dougan E. K."/>
            <person name="Thang M."/>
            <person name="Chan C."/>
        </authorList>
    </citation>
    <scope>NUCLEOTIDE SEQUENCE [LARGE SCALE GENOMIC DNA]</scope>
</reference>
<comment type="caution">
    <text evidence="1">The sequence shown here is derived from an EMBL/GenBank/DDBJ whole genome shotgun (WGS) entry which is preliminary data.</text>
</comment>
<feature type="non-terminal residue" evidence="1">
    <location>
        <position position="1"/>
    </location>
</feature>
<dbReference type="Proteomes" id="UP001189429">
    <property type="component" value="Unassembled WGS sequence"/>
</dbReference>
<gene>
    <name evidence="1" type="ORF">PCOR1329_LOCUS59130</name>
</gene>
<name>A0ABN9VPF8_9DINO</name>